<keyword evidence="3" id="KW-0238">DNA-binding</keyword>
<dbReference type="Proteomes" id="UP001437460">
    <property type="component" value="Unassembled WGS sequence"/>
</dbReference>
<protein>
    <submittedName>
        <fullName evidence="6">LysR family transcriptional regulator</fullName>
    </submittedName>
</protein>
<organism evidence="6 7">
    <name type="scientific">Ventrimonas faecis</name>
    <dbReference type="NCBI Taxonomy" id="3133170"/>
    <lineage>
        <taxon>Bacteria</taxon>
        <taxon>Bacillati</taxon>
        <taxon>Bacillota</taxon>
        <taxon>Clostridia</taxon>
        <taxon>Lachnospirales</taxon>
        <taxon>Lachnospiraceae</taxon>
        <taxon>Ventrimonas</taxon>
    </lineage>
</organism>
<dbReference type="RefSeq" id="WP_349230127.1">
    <property type="nucleotide sequence ID" value="NZ_JBBMFJ010000030.1"/>
</dbReference>
<dbReference type="InterPro" id="IPR050950">
    <property type="entry name" value="HTH-type_LysR_regulators"/>
</dbReference>
<dbReference type="EMBL" id="JBBMFJ010000030">
    <property type="protein sequence ID" value="MEQ2564075.1"/>
    <property type="molecule type" value="Genomic_DNA"/>
</dbReference>
<dbReference type="InterPro" id="IPR036388">
    <property type="entry name" value="WH-like_DNA-bd_sf"/>
</dbReference>
<dbReference type="SUPFAM" id="SSF53850">
    <property type="entry name" value="Periplasmic binding protein-like II"/>
    <property type="match status" value="1"/>
</dbReference>
<name>A0ABV1HP24_9FIRM</name>
<dbReference type="InterPro" id="IPR036390">
    <property type="entry name" value="WH_DNA-bd_sf"/>
</dbReference>
<dbReference type="PROSITE" id="PS50931">
    <property type="entry name" value="HTH_LYSR"/>
    <property type="match status" value="1"/>
</dbReference>
<reference evidence="6 7" key="1">
    <citation type="submission" date="2024-03" db="EMBL/GenBank/DDBJ databases">
        <title>Human intestinal bacterial collection.</title>
        <authorList>
            <person name="Pauvert C."/>
            <person name="Hitch T.C.A."/>
            <person name="Clavel T."/>
        </authorList>
    </citation>
    <scope>NUCLEOTIDE SEQUENCE [LARGE SCALE GENOMIC DNA]</scope>
    <source>
        <strain evidence="6 7">CLA-AP-H27</strain>
    </source>
</reference>
<evidence type="ECO:0000313" key="6">
    <source>
        <dbReference type="EMBL" id="MEQ2564075.1"/>
    </source>
</evidence>
<dbReference type="CDD" id="cd05466">
    <property type="entry name" value="PBP2_LTTR_substrate"/>
    <property type="match status" value="1"/>
</dbReference>
<evidence type="ECO:0000256" key="4">
    <source>
        <dbReference type="ARBA" id="ARBA00023163"/>
    </source>
</evidence>
<feature type="domain" description="HTH lysR-type" evidence="5">
    <location>
        <begin position="1"/>
        <end position="58"/>
    </location>
</feature>
<accession>A0ABV1HP24</accession>
<dbReference type="Gene3D" id="1.10.10.10">
    <property type="entry name" value="Winged helix-like DNA-binding domain superfamily/Winged helix DNA-binding domain"/>
    <property type="match status" value="1"/>
</dbReference>
<dbReference type="Gene3D" id="3.40.190.290">
    <property type="match status" value="1"/>
</dbReference>
<keyword evidence="7" id="KW-1185">Reference proteome</keyword>
<dbReference type="Pfam" id="PF03466">
    <property type="entry name" value="LysR_substrate"/>
    <property type="match status" value="1"/>
</dbReference>
<dbReference type="PANTHER" id="PTHR30419">
    <property type="entry name" value="HTH-TYPE TRANSCRIPTIONAL REGULATOR YBHD"/>
    <property type="match status" value="1"/>
</dbReference>
<sequence length="312" mass="35335">MELRQFTYVNQVAECGSFTKAAAKLFISQPALSNYISKVEEDLGVKLFDRSATPLKLTYAGEQYLKRAKVILGQMEDMNRELRDITHNMTGRLRIGFPSERIIYMLPLLLAPLKARYPGIDVEVSTGPGNHLIADLKAGNVDFVFLPYWNPIKDVVQVKIVEEELILVAAKGYLSEDCFLDREKKTINWRETSKLPLITLKKGHALRASVDVLYKNAETKPDIFFESHSNMLSYRLAAQGLGVAVIPEITLDLMEGGMEAEAYHLSDTLVQWPVMALYREGCYIGEVEQALLDIAKETMQAHKKRLWDSFTK</sequence>
<gene>
    <name evidence="6" type="ORF">WMO41_13040</name>
</gene>
<proteinExistence type="inferred from homology"/>
<evidence type="ECO:0000256" key="2">
    <source>
        <dbReference type="ARBA" id="ARBA00023015"/>
    </source>
</evidence>
<dbReference type="PRINTS" id="PR00039">
    <property type="entry name" value="HTHLYSR"/>
</dbReference>
<keyword evidence="2" id="KW-0805">Transcription regulation</keyword>
<dbReference type="InterPro" id="IPR000847">
    <property type="entry name" value="LysR_HTH_N"/>
</dbReference>
<comment type="caution">
    <text evidence="6">The sequence shown here is derived from an EMBL/GenBank/DDBJ whole genome shotgun (WGS) entry which is preliminary data.</text>
</comment>
<dbReference type="InterPro" id="IPR005119">
    <property type="entry name" value="LysR_subst-bd"/>
</dbReference>
<evidence type="ECO:0000256" key="1">
    <source>
        <dbReference type="ARBA" id="ARBA00009437"/>
    </source>
</evidence>
<dbReference type="SUPFAM" id="SSF46785">
    <property type="entry name" value="Winged helix' DNA-binding domain"/>
    <property type="match status" value="1"/>
</dbReference>
<dbReference type="Pfam" id="PF00126">
    <property type="entry name" value="HTH_1"/>
    <property type="match status" value="1"/>
</dbReference>
<comment type="similarity">
    <text evidence="1">Belongs to the LysR transcriptional regulatory family.</text>
</comment>
<evidence type="ECO:0000259" key="5">
    <source>
        <dbReference type="PROSITE" id="PS50931"/>
    </source>
</evidence>
<evidence type="ECO:0000313" key="7">
    <source>
        <dbReference type="Proteomes" id="UP001437460"/>
    </source>
</evidence>
<keyword evidence="4" id="KW-0804">Transcription</keyword>
<evidence type="ECO:0000256" key="3">
    <source>
        <dbReference type="ARBA" id="ARBA00023125"/>
    </source>
</evidence>